<keyword evidence="6 13" id="KW-0812">Transmembrane</keyword>
<evidence type="ECO:0000313" key="14">
    <source>
        <dbReference type="EMBL" id="HEV09064.1"/>
    </source>
</evidence>
<evidence type="ECO:0000256" key="1">
    <source>
        <dbReference type="ARBA" id="ARBA00004651"/>
    </source>
</evidence>
<proteinExistence type="inferred from homology"/>
<comment type="caution">
    <text evidence="13">Lacks conserved residue(s) required for the propagation of feature annotation.</text>
</comment>
<evidence type="ECO:0000256" key="13">
    <source>
        <dbReference type="RuleBase" id="RU364091"/>
    </source>
</evidence>
<dbReference type="NCBIfam" id="TIGR00328">
    <property type="entry name" value="flhB"/>
    <property type="match status" value="1"/>
</dbReference>
<evidence type="ECO:0000256" key="7">
    <source>
        <dbReference type="ARBA" id="ARBA00022795"/>
    </source>
</evidence>
<evidence type="ECO:0000256" key="3">
    <source>
        <dbReference type="ARBA" id="ARBA00021622"/>
    </source>
</evidence>
<keyword evidence="11 13" id="KW-1006">Bacterial flagellum protein export</keyword>
<evidence type="ECO:0000256" key="10">
    <source>
        <dbReference type="ARBA" id="ARBA00023136"/>
    </source>
</evidence>
<feature type="transmembrane region" description="Helical" evidence="13">
    <location>
        <begin position="181"/>
        <end position="208"/>
    </location>
</feature>
<evidence type="ECO:0000256" key="8">
    <source>
        <dbReference type="ARBA" id="ARBA00022927"/>
    </source>
</evidence>
<keyword evidence="7 13" id="KW-1005">Bacterial flagellum biogenesis</keyword>
<keyword evidence="4 13" id="KW-0813">Transport</keyword>
<dbReference type="InterPro" id="IPR006136">
    <property type="entry name" value="FlhB"/>
</dbReference>
<dbReference type="Gene3D" id="6.10.250.2080">
    <property type="match status" value="1"/>
</dbReference>
<keyword evidence="8 13" id="KW-0653">Protein transport</keyword>
<dbReference type="FunFam" id="3.40.1690.10:FF:000001">
    <property type="entry name" value="Flagellar biosynthetic protein FlhB"/>
    <property type="match status" value="1"/>
</dbReference>
<dbReference type="GO" id="GO:0044780">
    <property type="term" value="P:bacterial-type flagellum assembly"/>
    <property type="evidence" value="ECO:0007669"/>
    <property type="project" value="InterPro"/>
</dbReference>
<reference evidence="14" key="1">
    <citation type="journal article" date="2020" name="mSystems">
        <title>Genome- and Community-Level Interaction Insights into Carbon Utilization and Element Cycling Functions of Hydrothermarchaeota in Hydrothermal Sediment.</title>
        <authorList>
            <person name="Zhou Z."/>
            <person name="Liu Y."/>
            <person name="Xu W."/>
            <person name="Pan J."/>
            <person name="Luo Z.H."/>
            <person name="Li M."/>
        </authorList>
    </citation>
    <scope>NUCLEOTIDE SEQUENCE [LARGE SCALE GENOMIC DNA]</scope>
    <source>
        <strain evidence="14">SpSt-1257</strain>
    </source>
</reference>
<feature type="transmembrane region" description="Helical" evidence="13">
    <location>
        <begin position="85"/>
        <end position="113"/>
    </location>
</feature>
<sequence length="352" mass="40567">MAKDPRKTEKATPKRREKAREEGQVLKSLDVAVASSLFVVFVALIFYIPFVYKHLINYFQYTFSNPIYLFPEEAGKNFLWFTVKLFAILVLPFILLLFVIGIASNVAQFGFLFTLKPLTPKLDKINPISGLQRLFSLTTLFELIKSLLKLSASLFLAYFIVKYLLDGFLVYMTASINTQVYVIAKTLIILVMAFAFLSVPIAIADFLYRRYEYEENLKMTKDEVKEERKSYEGNPLIKREIRKRMRQLALKRMIAEVPKADVVITNPEHYAVALKYEKGKMEAPQVVAKGQDLIAQKIKEVAKEHNVRIVEDPPLARALYSSCEVGDYIPQEFYEAVAKILALIYKQKRKMI</sequence>
<dbReference type="EMBL" id="DSFC01000086">
    <property type="protein sequence ID" value="HEV09064.1"/>
    <property type="molecule type" value="Genomic_DNA"/>
</dbReference>
<dbReference type="InterPro" id="IPR006135">
    <property type="entry name" value="T3SS_substrate_exporter"/>
</dbReference>
<accession>A0A832DQF7</accession>
<evidence type="ECO:0000256" key="2">
    <source>
        <dbReference type="ARBA" id="ARBA00010690"/>
    </source>
</evidence>
<evidence type="ECO:0000256" key="6">
    <source>
        <dbReference type="ARBA" id="ARBA00022692"/>
    </source>
</evidence>
<dbReference type="Pfam" id="PF01312">
    <property type="entry name" value="Bac_export_2"/>
    <property type="match status" value="1"/>
</dbReference>
<comment type="caution">
    <text evidence="14">The sequence shown here is derived from an EMBL/GenBank/DDBJ whole genome shotgun (WGS) entry which is preliminary data.</text>
</comment>
<keyword evidence="9 13" id="KW-1133">Transmembrane helix</keyword>
<dbReference type="AlphaFoldDB" id="A0A832DQF7"/>
<dbReference type="InterPro" id="IPR029025">
    <property type="entry name" value="T3SS_substrate_exporter_C"/>
</dbReference>
<dbReference type="Proteomes" id="UP000885621">
    <property type="component" value="Unassembled WGS sequence"/>
</dbReference>
<evidence type="ECO:0000256" key="11">
    <source>
        <dbReference type="ARBA" id="ARBA00023225"/>
    </source>
</evidence>
<protein>
    <recommendedName>
        <fullName evidence="3 13">Flagellar biosynthetic protein FlhB</fullName>
    </recommendedName>
</protein>
<keyword evidence="10 13" id="KW-0472">Membrane</keyword>
<evidence type="ECO:0000256" key="12">
    <source>
        <dbReference type="ARBA" id="ARBA00025078"/>
    </source>
</evidence>
<dbReference type="PANTHER" id="PTHR30531:SF12">
    <property type="entry name" value="FLAGELLAR BIOSYNTHETIC PROTEIN FLHB"/>
    <property type="match status" value="1"/>
</dbReference>
<comment type="function">
    <text evidence="12 13">Required for formation of the rod structure in the basal body of the flagellar apparatus. Together with FliI and FliH, may constitute the export apparatus of flagellin.</text>
</comment>
<comment type="similarity">
    <text evidence="2 13">Belongs to the type III secretion exporter family.</text>
</comment>
<evidence type="ECO:0000256" key="4">
    <source>
        <dbReference type="ARBA" id="ARBA00022448"/>
    </source>
</evidence>
<name>A0A832DQF7_9AQUI</name>
<dbReference type="GO" id="GO:0005886">
    <property type="term" value="C:plasma membrane"/>
    <property type="evidence" value="ECO:0007669"/>
    <property type="project" value="UniProtKB-SubCell"/>
</dbReference>
<dbReference type="PRINTS" id="PR00950">
    <property type="entry name" value="TYPE3IMSPROT"/>
</dbReference>
<organism evidence="14">
    <name type="scientific">Sulfurihydrogenibium azorense</name>
    <dbReference type="NCBI Taxonomy" id="309806"/>
    <lineage>
        <taxon>Bacteria</taxon>
        <taxon>Pseudomonadati</taxon>
        <taxon>Aquificota</taxon>
        <taxon>Aquificia</taxon>
        <taxon>Aquificales</taxon>
        <taxon>Hydrogenothermaceae</taxon>
        <taxon>Sulfurihydrogenibium</taxon>
    </lineage>
</organism>
<feature type="transmembrane region" description="Helical" evidence="13">
    <location>
        <begin position="25"/>
        <end position="48"/>
    </location>
</feature>
<dbReference type="Gene3D" id="3.40.1690.10">
    <property type="entry name" value="secretion proteins EscU"/>
    <property type="match status" value="1"/>
</dbReference>
<dbReference type="PANTHER" id="PTHR30531">
    <property type="entry name" value="FLAGELLAR BIOSYNTHETIC PROTEIN FLHB"/>
    <property type="match status" value="1"/>
</dbReference>
<evidence type="ECO:0000256" key="9">
    <source>
        <dbReference type="ARBA" id="ARBA00022989"/>
    </source>
</evidence>
<comment type="subcellular location">
    <subcellularLocation>
        <location evidence="1">Cell membrane</location>
        <topology evidence="1">Multi-pass membrane protein</topology>
    </subcellularLocation>
</comment>
<gene>
    <name evidence="13 14" type="primary">flhB</name>
    <name evidence="14" type="ORF">ENO34_01540</name>
</gene>
<keyword evidence="14" id="KW-0969">Cilium</keyword>
<keyword evidence="14" id="KW-0966">Cell projection</keyword>
<evidence type="ECO:0000256" key="5">
    <source>
        <dbReference type="ARBA" id="ARBA00022475"/>
    </source>
</evidence>
<dbReference type="GO" id="GO:0009306">
    <property type="term" value="P:protein secretion"/>
    <property type="evidence" value="ECO:0007669"/>
    <property type="project" value="InterPro"/>
</dbReference>
<keyword evidence="14" id="KW-0282">Flagellum</keyword>
<keyword evidence="5 13" id="KW-1003">Cell membrane</keyword>
<dbReference type="SUPFAM" id="SSF160544">
    <property type="entry name" value="EscU C-terminal domain-like"/>
    <property type="match status" value="1"/>
</dbReference>